<evidence type="ECO:0000313" key="2">
    <source>
        <dbReference type="EMBL" id="KAB5563788.1"/>
    </source>
</evidence>
<organism evidence="2 3">
    <name type="scientific">Salix brachista</name>
    <dbReference type="NCBI Taxonomy" id="2182728"/>
    <lineage>
        <taxon>Eukaryota</taxon>
        <taxon>Viridiplantae</taxon>
        <taxon>Streptophyta</taxon>
        <taxon>Embryophyta</taxon>
        <taxon>Tracheophyta</taxon>
        <taxon>Spermatophyta</taxon>
        <taxon>Magnoliopsida</taxon>
        <taxon>eudicotyledons</taxon>
        <taxon>Gunneridae</taxon>
        <taxon>Pentapetalae</taxon>
        <taxon>rosids</taxon>
        <taxon>fabids</taxon>
        <taxon>Malpighiales</taxon>
        <taxon>Salicaceae</taxon>
        <taxon>Saliceae</taxon>
        <taxon>Salix</taxon>
    </lineage>
</organism>
<name>A0A5N5N9V4_9ROSI</name>
<sequence>MEEEIVRELFGRHDGAIEGMLEESPAVAAKREKLNVSIKLLSESKNVLANIMDRITTNIYFLLLVSNIDVRAAL</sequence>
<dbReference type="EMBL" id="VDCV01000003">
    <property type="protein sequence ID" value="KAB5563788.1"/>
    <property type="molecule type" value="Genomic_DNA"/>
</dbReference>
<evidence type="ECO:0000259" key="1">
    <source>
        <dbReference type="PROSITE" id="PS51388"/>
    </source>
</evidence>
<dbReference type="PROSITE" id="PS51388">
    <property type="entry name" value="GED"/>
    <property type="match status" value="1"/>
</dbReference>
<gene>
    <name evidence="2" type="ORF">DKX38_003842</name>
</gene>
<keyword evidence="3" id="KW-1185">Reference proteome</keyword>
<dbReference type="Proteomes" id="UP000326939">
    <property type="component" value="Chromosome 3"/>
</dbReference>
<comment type="caution">
    <text evidence="2">The sequence shown here is derived from an EMBL/GenBank/DDBJ whole genome shotgun (WGS) entry which is preliminary data.</text>
</comment>
<dbReference type="GO" id="GO:0005525">
    <property type="term" value="F:GTP binding"/>
    <property type="evidence" value="ECO:0007669"/>
    <property type="project" value="InterPro"/>
</dbReference>
<protein>
    <recommendedName>
        <fullName evidence="1">GED domain-containing protein</fullName>
    </recommendedName>
</protein>
<dbReference type="GO" id="GO:0003924">
    <property type="term" value="F:GTPase activity"/>
    <property type="evidence" value="ECO:0007669"/>
    <property type="project" value="InterPro"/>
</dbReference>
<dbReference type="Pfam" id="PF02212">
    <property type="entry name" value="GED"/>
    <property type="match status" value="1"/>
</dbReference>
<feature type="domain" description="GED" evidence="1">
    <location>
        <begin position="1"/>
        <end position="56"/>
    </location>
</feature>
<evidence type="ECO:0000313" key="3">
    <source>
        <dbReference type="Proteomes" id="UP000326939"/>
    </source>
</evidence>
<dbReference type="InterPro" id="IPR003130">
    <property type="entry name" value="GED"/>
</dbReference>
<proteinExistence type="predicted"/>
<dbReference type="InterPro" id="IPR020850">
    <property type="entry name" value="GED_dom"/>
</dbReference>
<accession>A0A5N5N9V4</accession>
<dbReference type="AlphaFoldDB" id="A0A5N5N9V4"/>
<reference evidence="3" key="1">
    <citation type="journal article" date="2019" name="Gigascience">
        <title>De novo genome assembly of the endangered Acer yangbiense, a plant species with extremely small populations endemic to Yunnan Province, China.</title>
        <authorList>
            <person name="Yang J."/>
            <person name="Wariss H.M."/>
            <person name="Tao L."/>
            <person name="Zhang R."/>
            <person name="Yun Q."/>
            <person name="Hollingsworth P."/>
            <person name="Dao Z."/>
            <person name="Luo G."/>
            <person name="Guo H."/>
            <person name="Ma Y."/>
            <person name="Sun W."/>
        </authorList>
    </citation>
    <scope>NUCLEOTIDE SEQUENCE [LARGE SCALE GENOMIC DNA]</scope>
    <source>
        <strain evidence="3">cv. br00</strain>
    </source>
</reference>